<organism evidence="2 3">
    <name type="scientific">Methanosarcina mazei (strain ATCC BAA-159 / DSM 3647 / Goe1 / Go1 / JCM 11833 / OCM 88)</name>
    <name type="common">Methanosarcina frisia</name>
    <dbReference type="NCBI Taxonomy" id="192952"/>
    <lineage>
        <taxon>Archaea</taxon>
        <taxon>Methanobacteriati</taxon>
        <taxon>Methanobacteriota</taxon>
        <taxon>Stenosarchaea group</taxon>
        <taxon>Methanomicrobia</taxon>
        <taxon>Methanosarcinales</taxon>
        <taxon>Methanosarcinaceae</taxon>
        <taxon>Methanosarcina</taxon>
    </lineage>
</organism>
<dbReference type="KEGG" id="mma:MM_2511"/>
<dbReference type="GO" id="GO:0016787">
    <property type="term" value="F:hydrolase activity"/>
    <property type="evidence" value="ECO:0007669"/>
    <property type="project" value="InterPro"/>
</dbReference>
<proteinExistence type="predicted"/>
<sequence length="359" mass="39778">MERIESRRARTVRQMLNIRKITYLEKTRKGIEMNSKTIGIDIGGANTKLASSDGTIVELHYLPLWKNTMLPEVLKEISQRLKPENVAVVMTGELADCFEDKEQGIRFIKENVDSAFGSGKVSYINSQGRFRKENDPLRDLAAANWAASARLIGEEIGDCIFVDVGSTTSDIIPVISGEHRAGHTDFERLLRSELVYAGTLRTNLAALLEKVKLEKGICRTSSELFATTADAYLILGEINEDKYTCETADGVGRSKIEAMRRIARLVCADLSEVGETEVYEIAEQVKEKQVSALTEAISEVAERNRLEKIAAAGLGEFLISEAAERLGFECISVAGRWGEEISKVFPAYAAARLLDKYSE</sequence>
<reference evidence="2 3" key="1">
    <citation type="journal article" date="2002" name="J. Mol. Microbiol. Biotechnol.">
        <title>The genome of Methanosarcina mazei: evidence for lateral gene transfer between Bacteria and Archaea.</title>
        <authorList>
            <person name="Deppenmeier U."/>
            <person name="Johann A."/>
            <person name="Hartsch T."/>
            <person name="Merkl R."/>
            <person name="Schmitz R.A."/>
            <person name="Martinez-Arias R."/>
            <person name="Henne A."/>
            <person name="Wiezer A."/>
            <person name="Baumer S."/>
            <person name="Jacobi C."/>
            <person name="Bruggemann H."/>
            <person name="Lienard T."/>
            <person name="Christmann A."/>
            <person name="Bomeke M."/>
            <person name="Steckel S."/>
            <person name="Bhattacharyya A."/>
            <person name="Lykidis A."/>
            <person name="Overbeek R."/>
            <person name="Klenk H.P."/>
            <person name="Gunsalus R.P."/>
            <person name="Fritz H.J."/>
            <person name="Gottschalk G."/>
        </authorList>
    </citation>
    <scope>NUCLEOTIDE SEQUENCE [LARGE SCALE GENOMIC DNA]</scope>
    <source>
        <strain evidence="3">ATCC BAA-159 / DSM 3647 / Goe1 / Go1 / JCM 11833 / OCM 88</strain>
    </source>
</reference>
<name>Q8PU45_METMA</name>
<dbReference type="Gene3D" id="3.30.420.190">
    <property type="entry name" value="conserved archaeal protein q6m145"/>
    <property type="match status" value="1"/>
</dbReference>
<evidence type="ECO:0000313" key="2">
    <source>
        <dbReference type="EMBL" id="AAM32207.1"/>
    </source>
</evidence>
<dbReference type="Gene3D" id="3.30.420.40">
    <property type="match status" value="1"/>
</dbReference>
<gene>
    <name evidence="2" type="ordered locus">MM_2511</name>
</gene>
<dbReference type="Pfam" id="PF01968">
    <property type="entry name" value="Hydantoinase_A"/>
    <property type="match status" value="1"/>
</dbReference>
<evidence type="ECO:0000259" key="1">
    <source>
        <dbReference type="Pfam" id="PF01968"/>
    </source>
</evidence>
<dbReference type="EMBL" id="AE008384">
    <property type="protein sequence ID" value="AAM32207.1"/>
    <property type="molecule type" value="Genomic_DNA"/>
</dbReference>
<dbReference type="HOGENOM" id="CLU_060932_0_0_2"/>
<dbReference type="eggNOG" id="arCOG04369">
    <property type="taxonomic scope" value="Archaea"/>
</dbReference>
<dbReference type="NCBIfam" id="TIGR03123">
    <property type="entry name" value="one_C_unchar_1"/>
    <property type="match status" value="1"/>
</dbReference>
<evidence type="ECO:0000313" key="3">
    <source>
        <dbReference type="Proteomes" id="UP000000595"/>
    </source>
</evidence>
<dbReference type="AlphaFoldDB" id="Q8PU45"/>
<dbReference type="Proteomes" id="UP000000595">
    <property type="component" value="Chromosome"/>
</dbReference>
<accession>Q8PU45</accession>
<dbReference type="InterPro" id="IPR002821">
    <property type="entry name" value="Hydantoinase_A"/>
</dbReference>
<feature type="domain" description="Hydantoinase A/oxoprolinase" evidence="1">
    <location>
        <begin position="86"/>
        <end position="355"/>
    </location>
</feature>
<dbReference type="InterPro" id="IPR043129">
    <property type="entry name" value="ATPase_NBD"/>
</dbReference>
<dbReference type="PATRIC" id="fig|192952.21.peg.2874"/>
<dbReference type="SUPFAM" id="SSF53067">
    <property type="entry name" value="Actin-like ATPase domain"/>
    <property type="match status" value="1"/>
</dbReference>
<protein>
    <recommendedName>
        <fullName evidence="1">Hydantoinase A/oxoprolinase domain-containing protein</fullName>
    </recommendedName>
</protein>
<dbReference type="InterPro" id="IPR002756">
    <property type="entry name" value="MfnF"/>
</dbReference>